<reference evidence="1 2" key="1">
    <citation type="submission" date="2020-04" db="EMBL/GenBank/DDBJ databases">
        <title>Enterovirga sp. isolate from soil.</title>
        <authorList>
            <person name="Chea S."/>
            <person name="Kim D.-U."/>
        </authorList>
    </citation>
    <scope>NUCLEOTIDE SEQUENCE [LARGE SCALE GENOMIC DNA]</scope>
    <source>
        <strain evidence="1 2">DB1703</strain>
    </source>
</reference>
<dbReference type="Proteomes" id="UP000564885">
    <property type="component" value="Unassembled WGS sequence"/>
</dbReference>
<gene>
    <name evidence="1" type="ORF">HJG44_02420</name>
</gene>
<dbReference type="RefSeq" id="WP_171216725.1">
    <property type="nucleotide sequence ID" value="NZ_JABEPP010000001.1"/>
</dbReference>
<proteinExistence type="predicted"/>
<organism evidence="1 2">
    <name type="scientific">Enterovirga aerilata</name>
    <dbReference type="NCBI Taxonomy" id="2730920"/>
    <lineage>
        <taxon>Bacteria</taxon>
        <taxon>Pseudomonadati</taxon>
        <taxon>Pseudomonadota</taxon>
        <taxon>Alphaproteobacteria</taxon>
        <taxon>Hyphomicrobiales</taxon>
        <taxon>Methylobacteriaceae</taxon>
        <taxon>Enterovirga</taxon>
    </lineage>
</organism>
<accession>A0A849I1N2</accession>
<protein>
    <submittedName>
        <fullName evidence="1">DUF1178 family protein</fullName>
    </submittedName>
</protein>
<sequence>MIRYALACDNGHEFESWFPSSASYDRQAERGLVLCPLCGSAKVAKQLMAPALGRKGNAAGAAAEPAPAPANLPVPAAPAPQPVALMSEREQAVRAMLRAVREHVTRNADYVGTAFAEEARKMHYGEIEHRSIYGEANAAEAKALLEEGIEFHPLPIVPDDRN</sequence>
<dbReference type="AlphaFoldDB" id="A0A849I1N2"/>
<dbReference type="InterPro" id="IPR009562">
    <property type="entry name" value="DUF1178"/>
</dbReference>
<dbReference type="PIRSF" id="PIRSF032131">
    <property type="entry name" value="UCP032131"/>
    <property type="match status" value="1"/>
</dbReference>
<comment type="caution">
    <text evidence="1">The sequence shown here is derived from an EMBL/GenBank/DDBJ whole genome shotgun (WGS) entry which is preliminary data.</text>
</comment>
<evidence type="ECO:0000313" key="1">
    <source>
        <dbReference type="EMBL" id="NNM71248.1"/>
    </source>
</evidence>
<name>A0A849I1N2_9HYPH</name>
<keyword evidence="2" id="KW-1185">Reference proteome</keyword>
<dbReference type="Pfam" id="PF06676">
    <property type="entry name" value="DUF1178"/>
    <property type="match status" value="1"/>
</dbReference>
<dbReference type="EMBL" id="JABEPP010000001">
    <property type="protein sequence ID" value="NNM71248.1"/>
    <property type="molecule type" value="Genomic_DNA"/>
</dbReference>
<evidence type="ECO:0000313" key="2">
    <source>
        <dbReference type="Proteomes" id="UP000564885"/>
    </source>
</evidence>